<dbReference type="GO" id="GO:0005840">
    <property type="term" value="C:ribosome"/>
    <property type="evidence" value="ECO:0007669"/>
    <property type="project" value="UniProtKB-KW"/>
</dbReference>
<evidence type="ECO:0000313" key="8">
    <source>
        <dbReference type="Proteomes" id="UP000228596"/>
    </source>
</evidence>
<feature type="region of interest" description="Disordered" evidence="6">
    <location>
        <begin position="94"/>
        <end position="130"/>
    </location>
</feature>
<organism evidence="7 8">
    <name type="scientific">Candidatus Berkelbacteria bacterium CG10_big_fil_rev_8_21_14_0_10_41_12</name>
    <dbReference type="NCBI Taxonomy" id="1974513"/>
    <lineage>
        <taxon>Bacteria</taxon>
        <taxon>Candidatus Berkelbacteria</taxon>
    </lineage>
</organism>
<dbReference type="PANTHER" id="PTHR15893">
    <property type="entry name" value="RIBOSOMAL PROTEIN L27"/>
    <property type="match status" value="1"/>
</dbReference>
<dbReference type="InterPro" id="IPR001684">
    <property type="entry name" value="Ribosomal_bL27"/>
</dbReference>
<evidence type="ECO:0000256" key="3">
    <source>
        <dbReference type="ARBA" id="ARBA00023274"/>
    </source>
</evidence>
<dbReference type="NCBIfam" id="TIGR00062">
    <property type="entry name" value="L27"/>
    <property type="match status" value="1"/>
</dbReference>
<dbReference type="PROSITE" id="PS00831">
    <property type="entry name" value="RIBOSOMAL_L27"/>
    <property type="match status" value="1"/>
</dbReference>
<dbReference type="GO" id="GO:0003735">
    <property type="term" value="F:structural constituent of ribosome"/>
    <property type="evidence" value="ECO:0007669"/>
    <property type="project" value="InterPro"/>
</dbReference>
<dbReference type="PANTHER" id="PTHR15893:SF0">
    <property type="entry name" value="LARGE RIBOSOMAL SUBUNIT PROTEIN BL27M"/>
    <property type="match status" value="1"/>
</dbReference>
<sequence length="130" mass="14217">MAHTKAKGTSKLGRDSESKRLGVKVFGGTTIHAGAILVRQRGTKFRPGENVKRGSDDSLYAVRDGIVEFKNKKITKFTGNKVIRQVISIKTADKPRRANLNSKSDDVNAQKKLSDLPVKPSVKKSATRGK</sequence>
<proteinExistence type="inferred from homology"/>
<comment type="caution">
    <text evidence="7">The sequence shown here is derived from an EMBL/GenBank/DDBJ whole genome shotgun (WGS) entry which is preliminary data.</text>
</comment>
<accession>A0A2M6WWL1</accession>
<comment type="similarity">
    <text evidence="1">Belongs to the bacterial ribosomal protein bL27 family.</text>
</comment>
<keyword evidence="3" id="KW-0687">Ribonucleoprotein</keyword>
<evidence type="ECO:0000256" key="5">
    <source>
        <dbReference type="ARBA" id="ARBA00035477"/>
    </source>
</evidence>
<reference evidence="8" key="1">
    <citation type="submission" date="2017-09" db="EMBL/GenBank/DDBJ databases">
        <title>Depth-based differentiation of microbial function through sediment-hosted aquifers and enrichment of novel symbionts in the deep terrestrial subsurface.</title>
        <authorList>
            <person name="Probst A.J."/>
            <person name="Ladd B."/>
            <person name="Jarett J.K."/>
            <person name="Geller-Mcgrath D.E."/>
            <person name="Sieber C.M.K."/>
            <person name="Emerson J.B."/>
            <person name="Anantharaman K."/>
            <person name="Thomas B.C."/>
            <person name="Malmstrom R."/>
            <person name="Stieglmeier M."/>
            <person name="Klingl A."/>
            <person name="Woyke T."/>
            <person name="Ryan C.M."/>
            <person name="Banfield J.F."/>
        </authorList>
    </citation>
    <scope>NUCLEOTIDE SEQUENCE [LARGE SCALE GENOMIC DNA]</scope>
</reference>
<gene>
    <name evidence="7" type="ORF">COT77_02775</name>
</gene>
<feature type="compositionally biased region" description="Basic residues" evidence="6">
    <location>
        <begin position="121"/>
        <end position="130"/>
    </location>
</feature>
<evidence type="ECO:0000256" key="4">
    <source>
        <dbReference type="ARBA" id="ARBA00035175"/>
    </source>
</evidence>
<feature type="compositionally biased region" description="Basic and acidic residues" evidence="6">
    <location>
        <begin position="103"/>
        <end position="114"/>
    </location>
</feature>
<dbReference type="InterPro" id="IPR018261">
    <property type="entry name" value="Ribosomal_bL27_CS"/>
</dbReference>
<dbReference type="GO" id="GO:1990904">
    <property type="term" value="C:ribonucleoprotein complex"/>
    <property type="evidence" value="ECO:0007669"/>
    <property type="project" value="UniProtKB-KW"/>
</dbReference>
<keyword evidence="2 7" id="KW-0689">Ribosomal protein</keyword>
<dbReference type="SUPFAM" id="SSF110324">
    <property type="entry name" value="Ribosomal L27 protein-like"/>
    <property type="match status" value="1"/>
</dbReference>
<name>A0A2M6WWL1_9BACT</name>
<dbReference type="Proteomes" id="UP000228596">
    <property type="component" value="Unassembled WGS sequence"/>
</dbReference>
<dbReference type="FunFam" id="2.40.50.100:FF:000060">
    <property type="entry name" value="Apicoplast ribosomal protein L27"/>
    <property type="match status" value="1"/>
</dbReference>
<protein>
    <recommendedName>
        <fullName evidence="4">Large ribosomal subunit protein bL27</fullName>
    </recommendedName>
    <alternativeName>
        <fullName evidence="5">50S ribosomal protein L27</fullName>
    </alternativeName>
</protein>
<dbReference type="EMBL" id="PEZV01000030">
    <property type="protein sequence ID" value="PIT97169.1"/>
    <property type="molecule type" value="Genomic_DNA"/>
</dbReference>
<evidence type="ECO:0000256" key="1">
    <source>
        <dbReference type="ARBA" id="ARBA00010797"/>
    </source>
</evidence>
<dbReference type="AlphaFoldDB" id="A0A2M6WWL1"/>
<evidence type="ECO:0000256" key="6">
    <source>
        <dbReference type="SAM" id="MobiDB-lite"/>
    </source>
</evidence>
<dbReference type="GO" id="GO:0006412">
    <property type="term" value="P:translation"/>
    <property type="evidence" value="ECO:0007669"/>
    <property type="project" value="InterPro"/>
</dbReference>
<dbReference type="Pfam" id="PF01016">
    <property type="entry name" value="Ribosomal_L27"/>
    <property type="match status" value="1"/>
</dbReference>
<dbReference type="PRINTS" id="PR00063">
    <property type="entry name" value="RIBOSOMALL27"/>
</dbReference>
<evidence type="ECO:0000313" key="7">
    <source>
        <dbReference type="EMBL" id="PIT97169.1"/>
    </source>
</evidence>
<evidence type="ECO:0000256" key="2">
    <source>
        <dbReference type="ARBA" id="ARBA00022980"/>
    </source>
</evidence>
<dbReference type="Gene3D" id="2.40.50.100">
    <property type="match status" value="1"/>
</dbReference>